<evidence type="ECO:0000313" key="8">
    <source>
        <dbReference type="Proteomes" id="UP000756530"/>
    </source>
</evidence>
<gene>
    <name evidence="7" type="ORF">KJP28_08280</name>
</gene>
<comment type="caution">
    <text evidence="7">The sequence shown here is derived from an EMBL/GenBank/DDBJ whole genome shotgun (WGS) entry which is preliminary data.</text>
</comment>
<dbReference type="InterPro" id="IPR058792">
    <property type="entry name" value="Beta-barrel_RND_2"/>
</dbReference>
<protein>
    <submittedName>
        <fullName evidence="7">Efflux RND transporter periplasmic adaptor subunit</fullName>
    </submittedName>
</protein>
<keyword evidence="8" id="KW-1185">Reference proteome</keyword>
<evidence type="ECO:0000313" key="7">
    <source>
        <dbReference type="EMBL" id="MBV7378923.1"/>
    </source>
</evidence>
<name>A0ABS6T114_9RHOB</name>
<evidence type="ECO:0000256" key="1">
    <source>
        <dbReference type="ARBA" id="ARBA00009477"/>
    </source>
</evidence>
<dbReference type="Proteomes" id="UP000756530">
    <property type="component" value="Unassembled WGS sequence"/>
</dbReference>
<sequence length="407" mass="43992">MNMENPKPDWAMNKREKARAEMIARGEEPKKRRKWPWFVLFMAVLVAGGGYYYTEVYQPSQMAAAPAPVVEAPRESIVQLAPYEVETIAPMLLEDTLRMTGSLTPARQVHLSAEVSARLLEVSVREGDSVNEGDVLARFDIDNLENQLAQAMSNAQATRVQVQQAQSDFTRTETLVDRELAAPTALENARTGLQQLQAQLAAQETAVENAQAALDKASVSAPFDGVISERQADAGEFVATGSPLFTIVDLSAFEVEATAPVSKSPMIQTGQRVELTVEGFGDRAFAGMVERINPVAIAGSRALPVYIALENSDGLLRGGMFASGFIKLDEKEGALSVPVEAVREDAEGNYVLKIDGETLVRQSVETTRDWENGARVEVATGLSEGDTIVAAALPELRAGQKIALIGE</sequence>
<evidence type="ECO:0000259" key="6">
    <source>
        <dbReference type="Pfam" id="PF25973"/>
    </source>
</evidence>
<keyword evidence="2" id="KW-0175">Coiled coil</keyword>
<keyword evidence="3" id="KW-1133">Transmembrane helix</keyword>
<feature type="coiled-coil region" evidence="2">
    <location>
        <begin position="141"/>
        <end position="213"/>
    </location>
</feature>
<feature type="transmembrane region" description="Helical" evidence="3">
    <location>
        <begin position="35"/>
        <end position="53"/>
    </location>
</feature>
<dbReference type="RefSeq" id="WP_218392091.1">
    <property type="nucleotide sequence ID" value="NZ_JAHUZE010000002.1"/>
</dbReference>
<evidence type="ECO:0000256" key="3">
    <source>
        <dbReference type="SAM" id="Phobius"/>
    </source>
</evidence>
<dbReference type="PANTHER" id="PTHR30469:SF15">
    <property type="entry name" value="HLYD FAMILY OF SECRETION PROTEINS"/>
    <property type="match status" value="1"/>
</dbReference>
<evidence type="ECO:0000256" key="2">
    <source>
        <dbReference type="SAM" id="Coils"/>
    </source>
</evidence>
<dbReference type="PANTHER" id="PTHR30469">
    <property type="entry name" value="MULTIDRUG RESISTANCE PROTEIN MDTA"/>
    <property type="match status" value="1"/>
</dbReference>
<dbReference type="Pfam" id="PF25967">
    <property type="entry name" value="RND-MFP_C"/>
    <property type="match status" value="1"/>
</dbReference>
<organism evidence="7 8">
    <name type="scientific">Maritimibacter dapengensis</name>
    <dbReference type="NCBI Taxonomy" id="2836868"/>
    <lineage>
        <taxon>Bacteria</taxon>
        <taxon>Pseudomonadati</taxon>
        <taxon>Pseudomonadota</taxon>
        <taxon>Alphaproteobacteria</taxon>
        <taxon>Rhodobacterales</taxon>
        <taxon>Roseobacteraceae</taxon>
        <taxon>Maritimibacter</taxon>
    </lineage>
</organism>
<keyword evidence="3" id="KW-0812">Transmembrane</keyword>
<keyword evidence="3" id="KW-0472">Membrane</keyword>
<comment type="similarity">
    <text evidence="1">Belongs to the membrane fusion protein (MFP) (TC 8.A.1) family.</text>
</comment>
<evidence type="ECO:0000259" key="4">
    <source>
        <dbReference type="Pfam" id="PF25954"/>
    </source>
</evidence>
<dbReference type="EMBL" id="JAHUZE010000002">
    <property type="protein sequence ID" value="MBV7378923.1"/>
    <property type="molecule type" value="Genomic_DNA"/>
</dbReference>
<accession>A0ABS6T114</accession>
<feature type="domain" description="CusB-like beta-barrel" evidence="4">
    <location>
        <begin position="255"/>
        <end position="323"/>
    </location>
</feature>
<dbReference type="InterPro" id="IPR058647">
    <property type="entry name" value="BSH_CzcB-like"/>
</dbReference>
<dbReference type="NCBIfam" id="TIGR01730">
    <property type="entry name" value="RND_mfp"/>
    <property type="match status" value="1"/>
</dbReference>
<dbReference type="Pfam" id="PF25973">
    <property type="entry name" value="BSH_CzcB"/>
    <property type="match status" value="1"/>
</dbReference>
<feature type="domain" description="Multidrug resistance protein MdtA-like C-terminal permuted SH3" evidence="5">
    <location>
        <begin position="334"/>
        <end position="389"/>
    </location>
</feature>
<reference evidence="7 8" key="1">
    <citation type="submission" date="2021-05" db="EMBL/GenBank/DDBJ databases">
        <title>Culturable bacteria isolated from Daya Bay.</title>
        <authorList>
            <person name="Zheng W."/>
            <person name="Yu S."/>
            <person name="Huang Y."/>
        </authorList>
    </citation>
    <scope>NUCLEOTIDE SEQUENCE [LARGE SCALE GENOMIC DNA]</scope>
    <source>
        <strain evidence="7 8">DP4N28-5</strain>
    </source>
</reference>
<feature type="domain" description="CzcB-like barrel-sandwich hybrid" evidence="6">
    <location>
        <begin position="108"/>
        <end position="249"/>
    </location>
</feature>
<proteinExistence type="inferred from homology"/>
<dbReference type="InterPro" id="IPR006143">
    <property type="entry name" value="RND_pump_MFP"/>
</dbReference>
<evidence type="ECO:0000259" key="5">
    <source>
        <dbReference type="Pfam" id="PF25967"/>
    </source>
</evidence>
<dbReference type="Pfam" id="PF25954">
    <property type="entry name" value="Beta-barrel_RND_2"/>
    <property type="match status" value="1"/>
</dbReference>
<dbReference type="InterPro" id="IPR058627">
    <property type="entry name" value="MdtA-like_C"/>
</dbReference>